<dbReference type="InParanoid" id="A0A6P8YQU9"/>
<evidence type="ECO:0000256" key="8">
    <source>
        <dbReference type="ARBA" id="ARBA00023204"/>
    </source>
</evidence>
<evidence type="ECO:0000256" key="5">
    <source>
        <dbReference type="ARBA" id="ARBA00022840"/>
    </source>
</evidence>
<dbReference type="InterPro" id="IPR047323">
    <property type="entry name" value="Rad51D_C"/>
</dbReference>
<dbReference type="GO" id="GO:0000723">
    <property type="term" value="P:telomere maintenance"/>
    <property type="evidence" value="ECO:0007669"/>
    <property type="project" value="TreeGrafter"/>
</dbReference>
<dbReference type="GO" id="GO:0140664">
    <property type="term" value="F:ATP-dependent DNA damage sensor activity"/>
    <property type="evidence" value="ECO:0007669"/>
    <property type="project" value="InterPro"/>
</dbReference>
<dbReference type="Pfam" id="PF21794">
    <property type="entry name" value="RAD51D_N"/>
    <property type="match status" value="1"/>
</dbReference>
<evidence type="ECO:0000259" key="10">
    <source>
        <dbReference type="PROSITE" id="PS50162"/>
    </source>
</evidence>
<keyword evidence="7" id="KW-0233">DNA recombination</keyword>
<sequence length="326" mass="36132">MAKLSTSMCSVLTKSALENLSQRKIHTVVDVLLEDPKKLSAISKLDFKDVITLRQTLVTNYSPLPQQGLDAYNDLMSKCSFISSGIQTLDDLLGGGFLTGNVYELCGLSGSGKTQLCLTVATNIALRQQKIVHYIDTKLDFSGKRVHSILESKELDEEVIGNTMEKILVTRVNTFSELYSFLYHLKNQLVREPGSIRMIIIESLPAIFLQYMGSNKMDSLGLLNSLASLMNYIAHEHYVSILVVNLASKWVEEEAAPLSGEGDVSSPVPQVDIKPILGKYWTHIPSSRLYIERCEQSNERKISVIKSTYLALGKFCMVSVTGNGVT</sequence>
<dbReference type="Pfam" id="PF08423">
    <property type="entry name" value="Rad51"/>
    <property type="match status" value="1"/>
</dbReference>
<dbReference type="AlphaFoldDB" id="A0A6P8YQU9"/>
<name>A0A6P8YQU9_THRPL</name>
<organism evidence="12">
    <name type="scientific">Thrips palmi</name>
    <name type="common">Melon thrips</name>
    <dbReference type="NCBI Taxonomy" id="161013"/>
    <lineage>
        <taxon>Eukaryota</taxon>
        <taxon>Metazoa</taxon>
        <taxon>Ecdysozoa</taxon>
        <taxon>Arthropoda</taxon>
        <taxon>Hexapoda</taxon>
        <taxon>Insecta</taxon>
        <taxon>Pterygota</taxon>
        <taxon>Neoptera</taxon>
        <taxon>Paraneoptera</taxon>
        <taxon>Thysanoptera</taxon>
        <taxon>Terebrantia</taxon>
        <taxon>Thripoidea</taxon>
        <taxon>Thripidae</taxon>
        <taxon>Thrips</taxon>
    </lineage>
</organism>
<dbReference type="GO" id="GO:0000724">
    <property type="term" value="P:double-strand break repair via homologous recombination"/>
    <property type="evidence" value="ECO:0007669"/>
    <property type="project" value="TreeGrafter"/>
</dbReference>
<dbReference type="CTD" id="5892"/>
<keyword evidence="3" id="KW-0547">Nucleotide-binding</keyword>
<evidence type="ECO:0000256" key="2">
    <source>
        <dbReference type="ARBA" id="ARBA00007095"/>
    </source>
</evidence>
<keyword evidence="8" id="KW-0234">DNA repair</keyword>
<dbReference type="InterPro" id="IPR048943">
    <property type="entry name" value="RAD51D_N"/>
</dbReference>
<dbReference type="SUPFAM" id="SSF52540">
    <property type="entry name" value="P-loop containing nucleoside triphosphate hydrolases"/>
    <property type="match status" value="1"/>
</dbReference>
<dbReference type="FunCoup" id="A0A6P8YQU9">
    <property type="interactions" value="630"/>
</dbReference>
<proteinExistence type="inferred from homology"/>
<keyword evidence="4" id="KW-0227">DNA damage</keyword>
<dbReference type="InterPro" id="IPR020588">
    <property type="entry name" value="RecA_ATP-bd"/>
</dbReference>
<dbReference type="CDD" id="cd19489">
    <property type="entry name" value="Rad51D"/>
    <property type="match status" value="1"/>
</dbReference>
<dbReference type="GO" id="GO:0000400">
    <property type="term" value="F:four-way junction DNA binding"/>
    <property type="evidence" value="ECO:0007669"/>
    <property type="project" value="TreeGrafter"/>
</dbReference>
<comment type="similarity">
    <text evidence="2">Belongs to the RecA family. RAD51 subfamily.</text>
</comment>
<dbReference type="OrthoDB" id="336321at2759"/>
<keyword evidence="6" id="KW-0238">DNA-binding</keyword>
<dbReference type="InterPro" id="IPR013632">
    <property type="entry name" value="Rad51_C"/>
</dbReference>
<evidence type="ECO:0000256" key="6">
    <source>
        <dbReference type="ARBA" id="ARBA00023125"/>
    </source>
</evidence>
<dbReference type="GeneID" id="117644169"/>
<dbReference type="Gene3D" id="3.40.50.300">
    <property type="entry name" value="P-loop containing nucleotide triphosphate hydrolases"/>
    <property type="match status" value="1"/>
</dbReference>
<evidence type="ECO:0000313" key="12">
    <source>
        <dbReference type="RefSeq" id="XP_034239331.1"/>
    </source>
</evidence>
<feature type="domain" description="RecA family profile 1" evidence="10">
    <location>
        <begin position="78"/>
        <end position="247"/>
    </location>
</feature>
<reference evidence="12" key="1">
    <citation type="submission" date="2025-08" db="UniProtKB">
        <authorList>
            <consortium name="RefSeq"/>
        </authorList>
    </citation>
    <scope>IDENTIFICATION</scope>
    <source>
        <tissue evidence="12">Total insect</tissue>
    </source>
</reference>
<keyword evidence="9" id="KW-0539">Nucleus</keyword>
<evidence type="ECO:0000256" key="3">
    <source>
        <dbReference type="ARBA" id="ARBA00022741"/>
    </source>
</evidence>
<dbReference type="PROSITE" id="PS50162">
    <property type="entry name" value="RECA_2"/>
    <property type="match status" value="1"/>
</dbReference>
<dbReference type="InterPro" id="IPR051988">
    <property type="entry name" value="HRR_RAD51_Paralog"/>
</dbReference>
<dbReference type="GO" id="GO:0005815">
    <property type="term" value="C:microtubule organizing center"/>
    <property type="evidence" value="ECO:0007669"/>
    <property type="project" value="TreeGrafter"/>
</dbReference>
<evidence type="ECO:0000256" key="4">
    <source>
        <dbReference type="ARBA" id="ARBA00022763"/>
    </source>
</evidence>
<evidence type="ECO:0000256" key="9">
    <source>
        <dbReference type="ARBA" id="ARBA00023242"/>
    </source>
</evidence>
<keyword evidence="5" id="KW-0067">ATP-binding</keyword>
<dbReference type="GO" id="GO:0007131">
    <property type="term" value="P:reciprocal meiotic recombination"/>
    <property type="evidence" value="ECO:0007669"/>
    <property type="project" value="TreeGrafter"/>
</dbReference>
<dbReference type="GO" id="GO:0042148">
    <property type="term" value="P:DNA strand invasion"/>
    <property type="evidence" value="ECO:0007669"/>
    <property type="project" value="TreeGrafter"/>
</dbReference>
<gene>
    <name evidence="12" type="primary">LOC117644169</name>
</gene>
<dbReference type="RefSeq" id="XP_034239331.1">
    <property type="nucleotide sequence ID" value="XM_034383440.1"/>
</dbReference>
<dbReference type="GO" id="GO:0033063">
    <property type="term" value="C:Rad51B-Rad51C-Rad51D-XRCC2 complex"/>
    <property type="evidence" value="ECO:0007669"/>
    <property type="project" value="TreeGrafter"/>
</dbReference>
<dbReference type="InterPro" id="IPR027417">
    <property type="entry name" value="P-loop_NTPase"/>
</dbReference>
<dbReference type="GO" id="GO:0003697">
    <property type="term" value="F:single-stranded DNA binding"/>
    <property type="evidence" value="ECO:0007669"/>
    <property type="project" value="TreeGrafter"/>
</dbReference>
<evidence type="ECO:0000313" key="11">
    <source>
        <dbReference type="Proteomes" id="UP000515158"/>
    </source>
</evidence>
<evidence type="ECO:0000256" key="7">
    <source>
        <dbReference type="ARBA" id="ARBA00023172"/>
    </source>
</evidence>
<dbReference type="Proteomes" id="UP000515158">
    <property type="component" value="Unplaced"/>
</dbReference>
<dbReference type="GO" id="GO:0005657">
    <property type="term" value="C:replication fork"/>
    <property type="evidence" value="ECO:0007669"/>
    <property type="project" value="TreeGrafter"/>
</dbReference>
<dbReference type="PANTHER" id="PTHR46457:SF1">
    <property type="entry name" value="DNA REPAIR PROTEIN RAD51 HOMOLOG 4"/>
    <property type="match status" value="1"/>
</dbReference>
<accession>A0A6P8YQU9</accession>
<dbReference type="PANTHER" id="PTHR46457">
    <property type="entry name" value="DNA REPAIR PROTEIN RAD51 HOMOLOG 4"/>
    <property type="match status" value="1"/>
</dbReference>
<comment type="subcellular location">
    <subcellularLocation>
        <location evidence="1">Nucleus</location>
    </subcellularLocation>
</comment>
<keyword evidence="11" id="KW-1185">Reference proteome</keyword>
<evidence type="ECO:0000256" key="1">
    <source>
        <dbReference type="ARBA" id="ARBA00004123"/>
    </source>
</evidence>
<protein>
    <submittedName>
        <fullName evidence="12">DNA repair protein RAD51 homolog 4</fullName>
    </submittedName>
</protein>
<dbReference type="KEGG" id="tpal:117644169"/>
<dbReference type="GO" id="GO:0005524">
    <property type="term" value="F:ATP binding"/>
    <property type="evidence" value="ECO:0007669"/>
    <property type="project" value="UniProtKB-KW"/>
</dbReference>